<dbReference type="PANTHER" id="PTHR12835">
    <property type="entry name" value="BIOTIN PROTEIN LIGASE"/>
    <property type="match status" value="1"/>
</dbReference>
<name>A0ABY4EB82_VITST</name>
<evidence type="ECO:0000256" key="6">
    <source>
        <dbReference type="ARBA" id="ARBA00022598"/>
    </source>
</evidence>
<feature type="binding site" evidence="13">
    <location>
        <begin position="366"/>
        <end position="373"/>
    </location>
    <ligand>
        <name>ATP</name>
        <dbReference type="ChEBI" id="CHEBI:30616"/>
    </ligand>
</feature>
<evidence type="ECO:0000256" key="9">
    <source>
        <dbReference type="ARBA" id="ARBA00022777"/>
    </source>
</evidence>
<feature type="active site" description="Proton acceptor" evidence="13">
    <location>
        <position position="458"/>
    </location>
</feature>
<comment type="pathway">
    <text evidence="4 13">Cofactor biosynthesis; coenzyme A biosynthesis; CoA from (R)-pantothenate: step 1/5.</text>
</comment>
<dbReference type="EC" id="2.7.1.33" evidence="13"/>
<comment type="similarity">
    <text evidence="13">Belongs to the type III pantothenate kinase family.</text>
</comment>
<keyword evidence="6 15" id="KW-0436">Ligase</keyword>
<keyword evidence="11 13" id="KW-0630">Potassium</keyword>
<dbReference type="EMBL" id="CP091512">
    <property type="protein sequence ID" value="UOO93007.1"/>
    <property type="molecule type" value="Genomic_DNA"/>
</dbReference>
<keyword evidence="7 13" id="KW-0808">Transferase</keyword>
<dbReference type="Pfam" id="PF03099">
    <property type="entry name" value="BPL_LplA_LipB"/>
    <property type="match status" value="1"/>
</dbReference>
<comment type="subunit">
    <text evidence="13">Homodimer.</text>
</comment>
<dbReference type="RefSeq" id="WP_019958074.1">
    <property type="nucleotide sequence ID" value="NZ_CP091512.1"/>
</dbReference>
<evidence type="ECO:0000256" key="2">
    <source>
        <dbReference type="ARBA" id="ARBA00001958"/>
    </source>
</evidence>
<evidence type="ECO:0000259" key="14">
    <source>
        <dbReference type="PROSITE" id="PS51733"/>
    </source>
</evidence>
<keyword evidence="12 13" id="KW-0173">Coenzyme A biosynthesis</keyword>
<comment type="catalytic activity">
    <reaction evidence="1 13">
        <text>(R)-pantothenate + ATP = (R)-4'-phosphopantothenate + ADP + H(+)</text>
        <dbReference type="Rhea" id="RHEA:16373"/>
        <dbReference type="ChEBI" id="CHEBI:10986"/>
        <dbReference type="ChEBI" id="CHEBI:15378"/>
        <dbReference type="ChEBI" id="CHEBI:29032"/>
        <dbReference type="ChEBI" id="CHEBI:30616"/>
        <dbReference type="ChEBI" id="CHEBI:456216"/>
        <dbReference type="EC" id="2.7.1.33"/>
    </reaction>
</comment>
<dbReference type="CDD" id="cd16442">
    <property type="entry name" value="BPL"/>
    <property type="match status" value="1"/>
</dbReference>
<sequence>MKALPLKAWALWAQLADGKAHHVKDLAAALSCDLAQLNVYAHQLPEYAKKNLRQQDGWWQFKAAMAVVSPLQAQQIGLETGFAVQALAETTSSNDVLWQHWQEGQDIHQQAVVALSQSQGRGRMQRTWHNQAGQALMFSLAYRLPLNNAHIASLPLIVGLAVQQVLAQQHIQAQLKWPNDVVVGDLKLGGILVESKIRGERFHAVIGIGMNVMLPLHEDVKYLATSCQAQQPQFNSVAFLSALLQQLNRDLPRFFEQGFLAFQDAYVQQLRDVGQEVVVYERGECVDSGMIVGVDTLGGLQLQNAQGHIQIHRQGEISVRRLHDAAPIMPILPETGVHNSDNQQHKSQPMVLTATHKKDARYLLLDGGNSQLKWAWVDQDRQLHFGGRAPYANLQAFADFLRQFPRDFPILGCAVCGAKKIAAVEQAASGRSIRWLPSMRHALGVTNHYYKVQQHGSDRWFNVLGSRLFSQNSCVVVSCGTAITIDAVTQDHHYLGGSIMPGFNLMKEAMAVKTANLNQPIGKAYPFATSTSNALASGMQDAACGAVILMQQRLKERQQGGKVDIILTGGGAAKIEQHLPKALILDSAVQIVDNLVLFGLKNWVEHTCNY</sequence>
<comment type="cofactor">
    <cofactor evidence="2">
        <name>K(+)</name>
        <dbReference type="ChEBI" id="CHEBI:29103"/>
    </cofactor>
</comment>
<dbReference type="Pfam" id="PF03309">
    <property type="entry name" value="Pan_kinase"/>
    <property type="match status" value="1"/>
</dbReference>
<feature type="domain" description="BPL/LPL catalytic" evidence="14">
    <location>
        <begin position="69"/>
        <end position="255"/>
    </location>
</feature>
<evidence type="ECO:0000256" key="10">
    <source>
        <dbReference type="ARBA" id="ARBA00022840"/>
    </source>
</evidence>
<dbReference type="InterPro" id="IPR043129">
    <property type="entry name" value="ATPase_NBD"/>
</dbReference>
<dbReference type="PROSITE" id="PS51733">
    <property type="entry name" value="BPL_LPL_CATALYTIC"/>
    <property type="match status" value="1"/>
</dbReference>
<keyword evidence="5 13" id="KW-0963">Cytoplasm</keyword>
<dbReference type="NCBIfam" id="TIGR00121">
    <property type="entry name" value="birA_ligase"/>
    <property type="match status" value="1"/>
</dbReference>
<dbReference type="InterPro" id="IPR004408">
    <property type="entry name" value="Biotin_CoA_COase_ligase"/>
</dbReference>
<dbReference type="PANTHER" id="PTHR12835:SF5">
    <property type="entry name" value="BIOTIN--PROTEIN LIGASE"/>
    <property type="match status" value="1"/>
</dbReference>
<proteinExistence type="inferred from homology"/>
<organism evidence="15 16">
    <name type="scientific">Vitreoscilla stercoraria</name>
    <dbReference type="NCBI Taxonomy" id="61"/>
    <lineage>
        <taxon>Bacteria</taxon>
        <taxon>Pseudomonadati</taxon>
        <taxon>Pseudomonadota</taxon>
        <taxon>Betaproteobacteria</taxon>
        <taxon>Neisseriales</taxon>
        <taxon>Neisseriaceae</taxon>
        <taxon>Vitreoscilla</taxon>
    </lineage>
</organism>
<gene>
    <name evidence="13" type="primary">coaX</name>
    <name evidence="15" type="ORF">LVJ81_02930</name>
</gene>
<comment type="subcellular location">
    <subcellularLocation>
        <location evidence="3 13">Cytoplasm</location>
    </subcellularLocation>
</comment>
<evidence type="ECO:0000256" key="8">
    <source>
        <dbReference type="ARBA" id="ARBA00022741"/>
    </source>
</evidence>
<keyword evidence="8 13" id="KW-0547">Nucleotide-binding</keyword>
<dbReference type="SUPFAM" id="SSF55681">
    <property type="entry name" value="Class II aaRS and biotin synthetases"/>
    <property type="match status" value="1"/>
</dbReference>
<accession>A0ABY4EB82</accession>
<feature type="binding site" evidence="13">
    <location>
        <position position="449"/>
    </location>
    <ligand>
        <name>substrate</name>
    </ligand>
</feature>
<keyword evidence="9 13" id="KW-0418">Kinase</keyword>
<evidence type="ECO:0000256" key="12">
    <source>
        <dbReference type="ARBA" id="ARBA00022993"/>
    </source>
</evidence>
<keyword evidence="16" id="KW-1185">Reference proteome</keyword>
<feature type="binding site" evidence="13">
    <location>
        <begin position="456"/>
        <end position="459"/>
    </location>
    <ligand>
        <name>substrate</name>
    </ligand>
</feature>
<reference evidence="15" key="2">
    <citation type="journal article" date="2022" name="Res Sq">
        <title>Evolution of multicellular longitudinally dividing oral cavity symbionts (Neisseriaceae).</title>
        <authorList>
            <person name="Nyongesa S."/>
            <person name="Weber P."/>
            <person name="Bernet E."/>
            <person name="Pullido F."/>
            <person name="Nieckarz M."/>
            <person name="Delaby M."/>
            <person name="Nieves C."/>
            <person name="Viehboeck T."/>
            <person name="Krause N."/>
            <person name="Rivera-Millot A."/>
            <person name="Nakamura A."/>
            <person name="Vischer N."/>
            <person name="VanNieuwenhze M."/>
            <person name="Brun Y."/>
            <person name="Cava F."/>
            <person name="Bulgheresi S."/>
            <person name="Veyrier F."/>
        </authorList>
    </citation>
    <scope>NUCLEOTIDE SEQUENCE</scope>
    <source>
        <strain evidence="15">SAG 1488-6</strain>
    </source>
</reference>
<dbReference type="Gene3D" id="3.30.930.10">
    <property type="entry name" value="Bira Bifunctional Protein, Domain 2"/>
    <property type="match status" value="1"/>
</dbReference>
<evidence type="ECO:0000256" key="4">
    <source>
        <dbReference type="ARBA" id="ARBA00005225"/>
    </source>
</evidence>
<dbReference type="Proteomes" id="UP000832034">
    <property type="component" value="Chromosome"/>
</dbReference>
<evidence type="ECO:0000256" key="3">
    <source>
        <dbReference type="ARBA" id="ARBA00004496"/>
    </source>
</evidence>
<dbReference type="SUPFAM" id="SSF53067">
    <property type="entry name" value="Actin-like ATPase domain"/>
    <property type="match status" value="2"/>
</dbReference>
<comment type="cofactor">
    <cofactor evidence="13">
        <name>NH4(+)</name>
        <dbReference type="ChEBI" id="CHEBI:28938"/>
    </cofactor>
    <cofactor evidence="13">
        <name>K(+)</name>
        <dbReference type="ChEBI" id="CHEBI:29103"/>
    </cofactor>
    <text evidence="13">A monovalent cation. Ammonium or potassium.</text>
</comment>
<reference evidence="15" key="1">
    <citation type="submission" date="2021-12" db="EMBL/GenBank/DDBJ databases">
        <authorList>
            <person name="Veyrier F.J."/>
        </authorList>
    </citation>
    <scope>NUCLEOTIDE SEQUENCE</scope>
    <source>
        <strain evidence="15">SAG 1488-6</strain>
    </source>
</reference>
<feature type="binding site" evidence="13">
    <location>
        <position position="481"/>
    </location>
    <ligand>
        <name>ATP</name>
        <dbReference type="ChEBI" id="CHEBI:30616"/>
    </ligand>
</feature>
<dbReference type="CDD" id="cd24015">
    <property type="entry name" value="ASKHA_NBD_PanK-III"/>
    <property type="match status" value="1"/>
</dbReference>
<protein>
    <recommendedName>
        <fullName evidence="13">Type III pantothenate kinase</fullName>
        <ecNumber evidence="13">2.7.1.33</ecNumber>
    </recommendedName>
    <alternativeName>
        <fullName evidence="13">PanK-III</fullName>
    </alternativeName>
    <alternativeName>
        <fullName evidence="13">Pantothenic acid kinase</fullName>
    </alternativeName>
</protein>
<evidence type="ECO:0000256" key="11">
    <source>
        <dbReference type="ARBA" id="ARBA00022958"/>
    </source>
</evidence>
<comment type="caution">
    <text evidence="13">Lacks conserved residue(s) required for the propagation of feature annotation.</text>
</comment>
<dbReference type="InterPro" id="IPR004143">
    <property type="entry name" value="BPL_LPL_catalytic"/>
</dbReference>
<evidence type="ECO:0000256" key="7">
    <source>
        <dbReference type="ARBA" id="ARBA00022679"/>
    </source>
</evidence>
<evidence type="ECO:0000256" key="5">
    <source>
        <dbReference type="ARBA" id="ARBA00022490"/>
    </source>
</evidence>
<dbReference type="InterPro" id="IPR004619">
    <property type="entry name" value="Type_III_PanK"/>
</dbReference>
<dbReference type="HAMAP" id="MF_01274">
    <property type="entry name" value="Pantothen_kinase_3"/>
    <property type="match status" value="1"/>
</dbReference>
<keyword evidence="10 13" id="KW-0067">ATP-binding</keyword>
<comment type="function">
    <text evidence="13">Catalyzes the phosphorylation of pantothenate (Pan), the first step in CoA biosynthesis.</text>
</comment>
<evidence type="ECO:0000256" key="13">
    <source>
        <dbReference type="HAMAP-Rule" id="MF_01274"/>
    </source>
</evidence>
<dbReference type="GO" id="GO:0004077">
    <property type="term" value="F:biotin--[biotin carboxyl-carrier protein] ligase activity"/>
    <property type="evidence" value="ECO:0007669"/>
    <property type="project" value="UniProtKB-EC"/>
</dbReference>
<evidence type="ECO:0000313" key="15">
    <source>
        <dbReference type="EMBL" id="UOO93007.1"/>
    </source>
</evidence>
<evidence type="ECO:0000313" key="16">
    <source>
        <dbReference type="Proteomes" id="UP000832034"/>
    </source>
</evidence>
<dbReference type="Gene3D" id="3.30.420.40">
    <property type="match status" value="2"/>
</dbReference>
<dbReference type="NCBIfam" id="TIGR00671">
    <property type="entry name" value="baf"/>
    <property type="match status" value="1"/>
</dbReference>
<dbReference type="InterPro" id="IPR045864">
    <property type="entry name" value="aa-tRNA-synth_II/BPL/LPL"/>
</dbReference>
<evidence type="ECO:0000256" key="1">
    <source>
        <dbReference type="ARBA" id="ARBA00001206"/>
    </source>
</evidence>
<feature type="binding site" evidence="13">
    <location>
        <position position="531"/>
    </location>
    <ligand>
        <name>substrate</name>
    </ligand>
</feature>